<dbReference type="AlphaFoldDB" id="A0AAD8GU17"/>
<feature type="repeat" description="PPR" evidence="2">
    <location>
        <begin position="20"/>
        <end position="54"/>
    </location>
</feature>
<accession>A0AAD8GU17</accession>
<dbReference type="GO" id="GO:0009451">
    <property type="term" value="P:RNA modification"/>
    <property type="evidence" value="ECO:0007669"/>
    <property type="project" value="InterPro"/>
</dbReference>
<dbReference type="NCBIfam" id="TIGR00756">
    <property type="entry name" value="PPR"/>
    <property type="match status" value="2"/>
</dbReference>
<keyword evidence="1" id="KW-0677">Repeat</keyword>
<proteinExistence type="predicted"/>
<dbReference type="InterPro" id="IPR046960">
    <property type="entry name" value="PPR_At4g14850-like_plant"/>
</dbReference>
<evidence type="ECO:0000313" key="3">
    <source>
        <dbReference type="EMBL" id="KAK1354028.1"/>
    </source>
</evidence>
<dbReference type="GO" id="GO:0003723">
    <property type="term" value="F:RNA binding"/>
    <property type="evidence" value="ECO:0007669"/>
    <property type="project" value="InterPro"/>
</dbReference>
<dbReference type="InterPro" id="IPR002885">
    <property type="entry name" value="PPR_rpt"/>
</dbReference>
<name>A0AAD8GU17_9APIA</name>
<dbReference type="InterPro" id="IPR011990">
    <property type="entry name" value="TPR-like_helical_dom_sf"/>
</dbReference>
<dbReference type="Pfam" id="PF01535">
    <property type="entry name" value="PPR"/>
    <property type="match status" value="1"/>
</dbReference>
<gene>
    <name evidence="3" type="ORF">POM88_047284</name>
</gene>
<comment type="caution">
    <text evidence="3">The sequence shown here is derived from an EMBL/GenBank/DDBJ whole genome shotgun (WGS) entry which is preliminary data.</text>
</comment>
<dbReference type="Gene3D" id="1.25.40.10">
    <property type="entry name" value="Tetratricopeptide repeat domain"/>
    <property type="match status" value="2"/>
</dbReference>
<evidence type="ECO:0008006" key="5">
    <source>
        <dbReference type="Google" id="ProtNLM"/>
    </source>
</evidence>
<dbReference type="EMBL" id="JAUIZM010000011">
    <property type="protein sequence ID" value="KAK1354028.1"/>
    <property type="molecule type" value="Genomic_DNA"/>
</dbReference>
<dbReference type="Proteomes" id="UP001237642">
    <property type="component" value="Unassembled WGS sequence"/>
</dbReference>
<dbReference type="Pfam" id="PF13041">
    <property type="entry name" value="PPR_2"/>
    <property type="match status" value="1"/>
</dbReference>
<evidence type="ECO:0000256" key="2">
    <source>
        <dbReference type="PROSITE-ProRule" id="PRU00708"/>
    </source>
</evidence>
<reference evidence="3" key="1">
    <citation type="submission" date="2023-02" db="EMBL/GenBank/DDBJ databases">
        <title>Genome of toxic invasive species Heracleum sosnowskyi carries increased number of genes despite the absence of recent whole-genome duplications.</title>
        <authorList>
            <person name="Schelkunov M."/>
            <person name="Shtratnikova V."/>
            <person name="Makarenko M."/>
            <person name="Klepikova A."/>
            <person name="Omelchenko D."/>
            <person name="Novikova G."/>
            <person name="Obukhova E."/>
            <person name="Bogdanov V."/>
            <person name="Penin A."/>
            <person name="Logacheva M."/>
        </authorList>
    </citation>
    <scope>NUCLEOTIDE SEQUENCE</scope>
    <source>
        <strain evidence="3">Hsosn_3</strain>
        <tissue evidence="3">Leaf</tissue>
    </source>
</reference>
<sequence>MDYGYLYAARRVFDEMPNKNLSSWSTMITGYVKYDLPHRTIKVFQLFKEQGLAADVSIISAVCSACSKLGNLDVAMSAIHHYDGPYLYHNVHFIASYIQMYGGCGRIEEAWKVFVKASRGDLICFNSMIAAFASHGMGKEAIRLLDDMLIEKIKPEGATFLGVLRACNYDGLFEEGRKFFDQMVEDHEIQPTEEHYACMVEIFARLGDFREASRLGTASSSSVVWQAVLGAFSEDFKVAGANLIKREPSAAQLRDLSNVTKKKGIKGSSMIELGYNVHRFVDFGKWKAGDIPILKILDEEMGLSLDS</sequence>
<feature type="repeat" description="PPR" evidence="2">
    <location>
        <begin position="121"/>
        <end position="155"/>
    </location>
</feature>
<dbReference type="FunFam" id="1.25.40.10:FF:000158">
    <property type="entry name" value="pentatricopeptide repeat-containing protein At2g33680"/>
    <property type="match status" value="1"/>
</dbReference>
<evidence type="ECO:0000313" key="4">
    <source>
        <dbReference type="Proteomes" id="UP001237642"/>
    </source>
</evidence>
<organism evidence="3 4">
    <name type="scientific">Heracleum sosnowskyi</name>
    <dbReference type="NCBI Taxonomy" id="360622"/>
    <lineage>
        <taxon>Eukaryota</taxon>
        <taxon>Viridiplantae</taxon>
        <taxon>Streptophyta</taxon>
        <taxon>Embryophyta</taxon>
        <taxon>Tracheophyta</taxon>
        <taxon>Spermatophyta</taxon>
        <taxon>Magnoliopsida</taxon>
        <taxon>eudicotyledons</taxon>
        <taxon>Gunneridae</taxon>
        <taxon>Pentapetalae</taxon>
        <taxon>asterids</taxon>
        <taxon>campanulids</taxon>
        <taxon>Apiales</taxon>
        <taxon>Apiaceae</taxon>
        <taxon>Apioideae</taxon>
        <taxon>apioid superclade</taxon>
        <taxon>Tordylieae</taxon>
        <taxon>Tordyliinae</taxon>
        <taxon>Heracleum</taxon>
    </lineage>
</organism>
<dbReference type="GO" id="GO:0099402">
    <property type="term" value="P:plant organ development"/>
    <property type="evidence" value="ECO:0007669"/>
    <property type="project" value="UniProtKB-ARBA"/>
</dbReference>
<protein>
    <recommendedName>
        <fullName evidence="5">Pentatricopeptide repeat-containing protein</fullName>
    </recommendedName>
</protein>
<evidence type="ECO:0000256" key="1">
    <source>
        <dbReference type="ARBA" id="ARBA00022737"/>
    </source>
</evidence>
<reference evidence="3" key="2">
    <citation type="submission" date="2023-05" db="EMBL/GenBank/DDBJ databases">
        <authorList>
            <person name="Schelkunov M.I."/>
        </authorList>
    </citation>
    <scope>NUCLEOTIDE SEQUENCE</scope>
    <source>
        <strain evidence="3">Hsosn_3</strain>
        <tissue evidence="3">Leaf</tissue>
    </source>
</reference>
<dbReference type="PROSITE" id="PS51375">
    <property type="entry name" value="PPR"/>
    <property type="match status" value="2"/>
</dbReference>
<keyword evidence="4" id="KW-1185">Reference proteome</keyword>
<dbReference type="PANTHER" id="PTHR47926">
    <property type="entry name" value="PENTATRICOPEPTIDE REPEAT-CONTAINING PROTEIN"/>
    <property type="match status" value="1"/>
</dbReference>